<sequence>MPKYIVSTMSMSVNYTFYTEVKENPNAKAGSGALPNIRKQILIKGGAGLTSATSGFGEMAKGADGAPLWTPEGIVTVVSDADFEHLKDHHVFKQHLEKGLVKVVNHDIVGNHKAVAKEVRGMSDDPFAPMTRETADKRIKVKLSGEQEDDLFRV</sequence>
<dbReference type="RefSeq" id="YP_009813038.1">
    <property type="nucleotide sequence ID" value="NC_048073.1"/>
</dbReference>
<protein>
    <submittedName>
        <fullName evidence="1">Uncharacterized protein</fullName>
    </submittedName>
</protein>
<dbReference type="GeneID" id="55004113"/>
<proteinExistence type="predicted"/>
<dbReference type="Proteomes" id="UP000268320">
    <property type="component" value="Genome"/>
</dbReference>
<dbReference type="KEGG" id="vg:55004113"/>
<evidence type="ECO:0000313" key="1">
    <source>
        <dbReference type="EMBL" id="AYD85501.1"/>
    </source>
</evidence>
<accession>A0A386KM92</accession>
<keyword evidence="2" id="KW-1185">Reference proteome</keyword>
<reference evidence="1 2" key="1">
    <citation type="submission" date="2018-08" db="EMBL/GenBank/DDBJ databases">
        <title>Characterization and Complete Genome Sequence Analysis of a Lytic Bacteriophage FEC19 infecting Escherichia coli O157:H7.</title>
        <authorList>
            <person name="Fan C."/>
            <person name="Zhao C."/>
            <person name="Tie D."/>
            <person name="Sun Y."/>
        </authorList>
    </citation>
    <scope>NUCLEOTIDE SEQUENCE [LARGE SCALE GENOMIC DNA]</scope>
</reference>
<name>A0A386KM92_9CAUD</name>
<dbReference type="EMBL" id="MH816966">
    <property type="protein sequence ID" value="AYD85501.1"/>
    <property type="molecule type" value="Genomic_DNA"/>
</dbReference>
<organism evidence="1 2">
    <name type="scientific">Escherichia phage FEC19</name>
    <dbReference type="NCBI Taxonomy" id="2315486"/>
    <lineage>
        <taxon>Viruses</taxon>
        <taxon>Duplodnaviria</taxon>
        <taxon>Heunggongvirae</taxon>
        <taxon>Uroviricota</taxon>
        <taxon>Caudoviricetes</taxon>
        <taxon>Lindbergviridae</taxon>
        <taxon>Wifcevirus</taxon>
        <taxon>Wifcevirus FEC19</taxon>
    </lineage>
</organism>
<evidence type="ECO:0000313" key="2">
    <source>
        <dbReference type="Proteomes" id="UP000268320"/>
    </source>
</evidence>